<evidence type="ECO:0000313" key="1">
    <source>
        <dbReference type="EMBL" id="KAK8202213.1"/>
    </source>
</evidence>
<gene>
    <name evidence="1" type="ORF">M8818_005740</name>
</gene>
<keyword evidence="2" id="KW-1185">Reference proteome</keyword>
<name>A0ACC3S9R1_9PEZI</name>
<organism evidence="1 2">
    <name type="scientific">Zalaria obscura</name>
    <dbReference type="NCBI Taxonomy" id="2024903"/>
    <lineage>
        <taxon>Eukaryota</taxon>
        <taxon>Fungi</taxon>
        <taxon>Dikarya</taxon>
        <taxon>Ascomycota</taxon>
        <taxon>Pezizomycotina</taxon>
        <taxon>Dothideomycetes</taxon>
        <taxon>Dothideomycetidae</taxon>
        <taxon>Dothideales</taxon>
        <taxon>Zalariaceae</taxon>
        <taxon>Zalaria</taxon>
    </lineage>
</organism>
<comment type="caution">
    <text evidence="1">The sequence shown here is derived from an EMBL/GenBank/DDBJ whole genome shotgun (WGS) entry which is preliminary data.</text>
</comment>
<dbReference type="EMBL" id="JAMKPW020000033">
    <property type="protein sequence ID" value="KAK8202213.1"/>
    <property type="molecule type" value="Genomic_DNA"/>
</dbReference>
<protein>
    <submittedName>
        <fullName evidence="1">Uncharacterized protein</fullName>
    </submittedName>
</protein>
<sequence>MGIRAGYEAVAHKFASLGVHLLKHSVRLHMLAIRCGLCDTAKERPRSTGSAQATDTGTSSLSSSADTTGI</sequence>
<reference evidence="1" key="1">
    <citation type="submission" date="2024-02" db="EMBL/GenBank/DDBJ databases">
        <title>Metagenome Assembled Genome of Zalaria obscura JY119.</title>
        <authorList>
            <person name="Vighnesh L."/>
            <person name="Jagadeeshwari U."/>
            <person name="Venkata Ramana C."/>
            <person name="Sasikala C."/>
        </authorList>
    </citation>
    <scope>NUCLEOTIDE SEQUENCE</scope>
    <source>
        <strain evidence="1">JY119</strain>
    </source>
</reference>
<dbReference type="Proteomes" id="UP001320706">
    <property type="component" value="Unassembled WGS sequence"/>
</dbReference>
<proteinExistence type="predicted"/>
<evidence type="ECO:0000313" key="2">
    <source>
        <dbReference type="Proteomes" id="UP001320706"/>
    </source>
</evidence>
<accession>A0ACC3S9R1</accession>